<feature type="coiled-coil region" evidence="1">
    <location>
        <begin position="1047"/>
        <end position="1108"/>
    </location>
</feature>
<comment type="caution">
    <text evidence="3">The sequence shown here is derived from an EMBL/GenBank/DDBJ whole genome shotgun (WGS) entry which is preliminary data.</text>
</comment>
<evidence type="ECO:0000256" key="2">
    <source>
        <dbReference type="SAM" id="MobiDB-lite"/>
    </source>
</evidence>
<organism evidence="3 4">
    <name type="scientific">Thalassiosira oceanica</name>
    <name type="common">Marine diatom</name>
    <dbReference type="NCBI Taxonomy" id="159749"/>
    <lineage>
        <taxon>Eukaryota</taxon>
        <taxon>Sar</taxon>
        <taxon>Stramenopiles</taxon>
        <taxon>Ochrophyta</taxon>
        <taxon>Bacillariophyta</taxon>
        <taxon>Coscinodiscophyceae</taxon>
        <taxon>Thalassiosirophycidae</taxon>
        <taxon>Thalassiosirales</taxon>
        <taxon>Thalassiosiraceae</taxon>
        <taxon>Thalassiosira</taxon>
    </lineage>
</organism>
<feature type="region of interest" description="Disordered" evidence="2">
    <location>
        <begin position="106"/>
        <end position="130"/>
    </location>
</feature>
<feature type="region of interest" description="Disordered" evidence="2">
    <location>
        <begin position="1327"/>
        <end position="1349"/>
    </location>
</feature>
<feature type="compositionally biased region" description="Basic and acidic residues" evidence="2">
    <location>
        <begin position="542"/>
        <end position="553"/>
    </location>
</feature>
<feature type="compositionally biased region" description="Basic residues" evidence="2">
    <location>
        <begin position="1338"/>
        <end position="1349"/>
    </location>
</feature>
<protein>
    <submittedName>
        <fullName evidence="3">Uncharacterized protein</fullName>
    </submittedName>
</protein>
<feature type="compositionally biased region" description="Polar residues" evidence="2">
    <location>
        <begin position="1289"/>
        <end position="1305"/>
    </location>
</feature>
<accession>K0R518</accession>
<feature type="compositionally biased region" description="Basic and acidic residues" evidence="2">
    <location>
        <begin position="572"/>
        <end position="602"/>
    </location>
</feature>
<feature type="region of interest" description="Disordered" evidence="2">
    <location>
        <begin position="62"/>
        <end position="88"/>
    </location>
</feature>
<feature type="compositionally biased region" description="Basic and acidic residues" evidence="2">
    <location>
        <begin position="494"/>
        <end position="535"/>
    </location>
</feature>
<name>K0R518_THAOC</name>
<evidence type="ECO:0000313" key="4">
    <source>
        <dbReference type="Proteomes" id="UP000266841"/>
    </source>
</evidence>
<dbReference type="Proteomes" id="UP000266841">
    <property type="component" value="Unassembled WGS sequence"/>
</dbReference>
<evidence type="ECO:0000313" key="3">
    <source>
        <dbReference type="EMBL" id="EJK46934.1"/>
    </source>
</evidence>
<sequence length="1349" mass="150161">MTTLAGNLLDCTEPPSRLPHVYILASPEAFLRYTLYTELHAPSAMGGLTTISTEENHVARMVSPDTSKAPAHPQQQHAQSKPEGAQRRMVNTVTPPPTAVIAVRRSSGAETYETPRKQVSATTSPASATATAPYTPFPSCSAQHSPITPQTKLAMNESPFRSSMAVLDKKLQSVQKMEIRLDHRIRTAKQRYCGEEMDDSFDSSFRAEKDSVAEDTKPIHSQVGEVSEEFNRLSPSEESITFKLDRLDESSIDPHTSLSPEAKVTHTTPESERKPSASLESSCNRSHTSCLTGSSEGPSTLEKPRQTNRVLWLDTPSAKVAFCGKLEEDCYLASGRETKPAAATYPTRPIYESGLAGKSIENDYVQDEQDRCRFRDRSEPDNFAIDEPSLDSDSSTGEEIESISPLSFSSECTVLNRVGHIVGDSSESCSSSAENISEMAFPHQANKSAASQNRARSVHAVIVGSEDDEAETTNAESSQACHRVPDSPSSESAPIREHRHETHSTEKASDRRDSSSDETEHSDEMPKRNALHEIEVQQVGAEKTHEMEREIAQHQRRTKSVDGPSEINQTRSESRTAHDKALVRNGSRYDGDRGDIRYDGDRGGVSPLSTKETELSPKAAADTGRRKHVDEVESLPQPRKSRCQQDPEKVPSPQDDETEDLRPRMDSLTATVKTEARNFDAQQGTPDVTASKDTIIIELRKQVMELSAKVHDDGITKASLNARIQELEDDLSHANKRLADEITVNHELKRLLNEASASNQNRECDLAKTHREELERVKSELESAAAATLDRRLAEASQQNEDEAVALRREMTAASEAKVDAGIARVTAELKQVHSSEVESIRASHADEIDKVKSDVMATATASHSEQTARMAAMHKEELARLKSELESSSEEALEKRVSELLIMHSSEIDSLRIQLHNSSIAQVQHVEHITASHKEEIERIRAECTVERSDAQLVQDRVGETEKHASFDAADDKTSSCAEDNELNELHSIVMVKTGMIFDLRQEIERLSCANKELLKEKDSGESLIVHLRTQLSCAVEDKCTVEGSLTELRNEVAALMAQMKEKASMACLRTEVLELSDQKAMTEVSMANLQSNMKYLIEERDKLAAKLNDVVTELEIERANQLETCSFKDLDTTASDLQSSLDVDSPRRTIREILLNSSQVSPDDIDLICDKMGRALSIISDIEGERQALKKESKQFDKVKEELDSSRKQLQDVMAVVSQSRLLLENSERENQRLTAQLNDLKRRSTDQYQLLLEKSRLEYKKLKLQLKQREDDLDRANKRNYEDANSVKSRSSDAATQTFECQTPKTLSQDRFKVRKGYLFGSTLTPTVQSSSKKSAGRKSAKYRHG</sequence>
<feature type="region of interest" description="Disordered" evidence="2">
    <location>
        <begin position="1278"/>
        <end position="1305"/>
    </location>
</feature>
<proteinExistence type="predicted"/>
<feature type="region of interest" description="Disordered" evidence="2">
    <location>
        <begin position="251"/>
        <end position="304"/>
    </location>
</feature>
<feature type="compositionally biased region" description="Low complexity" evidence="2">
    <location>
        <begin position="120"/>
        <end position="130"/>
    </location>
</feature>
<keyword evidence="4" id="KW-1185">Reference proteome</keyword>
<dbReference type="EMBL" id="AGNL01047452">
    <property type="protein sequence ID" value="EJK46934.1"/>
    <property type="molecule type" value="Genomic_DNA"/>
</dbReference>
<reference evidence="3 4" key="1">
    <citation type="journal article" date="2012" name="Genome Biol.">
        <title>Genome and low-iron response of an oceanic diatom adapted to chronic iron limitation.</title>
        <authorList>
            <person name="Lommer M."/>
            <person name="Specht M."/>
            <person name="Roy A.S."/>
            <person name="Kraemer L."/>
            <person name="Andreson R."/>
            <person name="Gutowska M.A."/>
            <person name="Wolf J."/>
            <person name="Bergner S.V."/>
            <person name="Schilhabel M.B."/>
            <person name="Klostermeier U.C."/>
            <person name="Beiko R.G."/>
            <person name="Rosenstiel P."/>
            <person name="Hippler M."/>
            <person name="Laroche J."/>
        </authorList>
    </citation>
    <scope>NUCLEOTIDE SEQUENCE [LARGE SCALE GENOMIC DNA]</scope>
    <source>
        <strain evidence="3 4">CCMP1005</strain>
    </source>
</reference>
<feature type="compositionally biased region" description="Polar residues" evidence="2">
    <location>
        <begin position="278"/>
        <end position="298"/>
    </location>
</feature>
<feature type="compositionally biased region" description="Low complexity" evidence="2">
    <location>
        <begin position="67"/>
        <end position="82"/>
    </location>
</feature>
<dbReference type="OrthoDB" id="1434354at2759"/>
<feature type="region of interest" description="Disordered" evidence="2">
    <location>
        <begin position="376"/>
        <end position="403"/>
    </location>
</feature>
<keyword evidence="1" id="KW-0175">Coiled coil</keyword>
<gene>
    <name evidence="3" type="ORF">THAOC_34379</name>
</gene>
<feature type="region of interest" description="Disordered" evidence="2">
    <location>
        <begin position="466"/>
        <end position="663"/>
    </location>
</feature>
<feature type="coiled-coil region" evidence="1">
    <location>
        <begin position="717"/>
        <end position="791"/>
    </location>
</feature>
<evidence type="ECO:0000256" key="1">
    <source>
        <dbReference type="SAM" id="Coils"/>
    </source>
</evidence>